<feature type="transmembrane region" description="Helical" evidence="3">
    <location>
        <begin position="327"/>
        <end position="345"/>
    </location>
</feature>
<dbReference type="Proteomes" id="UP001597380">
    <property type="component" value="Unassembled WGS sequence"/>
</dbReference>
<dbReference type="Gene3D" id="3.30.70.270">
    <property type="match status" value="1"/>
</dbReference>
<dbReference type="Gene3D" id="3.30.450.20">
    <property type="entry name" value="PAS domain"/>
    <property type="match status" value="1"/>
</dbReference>
<comment type="catalytic activity">
    <reaction evidence="2">
        <text>2 GTP = 3',3'-c-di-GMP + 2 diphosphate</text>
        <dbReference type="Rhea" id="RHEA:24898"/>
        <dbReference type="ChEBI" id="CHEBI:33019"/>
        <dbReference type="ChEBI" id="CHEBI:37565"/>
        <dbReference type="ChEBI" id="CHEBI:58805"/>
        <dbReference type="EC" id="2.7.7.65"/>
    </reaction>
</comment>
<reference evidence="6" key="1">
    <citation type="journal article" date="2019" name="Int. J. Syst. Evol. Microbiol.">
        <title>The Global Catalogue of Microorganisms (GCM) 10K type strain sequencing project: providing services to taxonomists for standard genome sequencing and annotation.</title>
        <authorList>
            <consortium name="The Broad Institute Genomics Platform"/>
            <consortium name="The Broad Institute Genome Sequencing Center for Infectious Disease"/>
            <person name="Wu L."/>
            <person name="Ma J."/>
        </authorList>
    </citation>
    <scope>NUCLEOTIDE SEQUENCE [LARGE SCALE GENOMIC DNA]</scope>
    <source>
        <strain evidence="6">CGMCC 1.10992</strain>
    </source>
</reference>
<keyword evidence="3" id="KW-0472">Membrane</keyword>
<keyword evidence="3" id="KW-1133">Transmembrane helix</keyword>
<evidence type="ECO:0000259" key="4">
    <source>
        <dbReference type="PROSITE" id="PS50887"/>
    </source>
</evidence>
<proteinExistence type="predicted"/>
<dbReference type="CDD" id="cd01949">
    <property type="entry name" value="GGDEF"/>
    <property type="match status" value="1"/>
</dbReference>
<protein>
    <recommendedName>
        <fullName evidence="1">diguanylate cyclase</fullName>
        <ecNumber evidence="1">2.7.7.65</ecNumber>
    </recommendedName>
</protein>
<dbReference type="SMART" id="SM00267">
    <property type="entry name" value="GGDEF"/>
    <property type="match status" value="1"/>
</dbReference>
<evidence type="ECO:0000256" key="3">
    <source>
        <dbReference type="SAM" id="Phobius"/>
    </source>
</evidence>
<evidence type="ECO:0000256" key="1">
    <source>
        <dbReference type="ARBA" id="ARBA00012528"/>
    </source>
</evidence>
<evidence type="ECO:0000313" key="5">
    <source>
        <dbReference type="EMBL" id="MFD2097390.1"/>
    </source>
</evidence>
<comment type="caution">
    <text evidence="5">The sequence shown here is derived from an EMBL/GenBank/DDBJ whole genome shotgun (WGS) entry which is preliminary data.</text>
</comment>
<dbReference type="Pfam" id="PF00990">
    <property type="entry name" value="GGDEF"/>
    <property type="match status" value="1"/>
</dbReference>
<evidence type="ECO:0000313" key="6">
    <source>
        <dbReference type="Proteomes" id="UP001597380"/>
    </source>
</evidence>
<dbReference type="PROSITE" id="PS50887">
    <property type="entry name" value="GGDEF"/>
    <property type="match status" value="1"/>
</dbReference>
<dbReference type="InterPro" id="IPR043128">
    <property type="entry name" value="Rev_trsase/Diguanyl_cyclase"/>
</dbReference>
<keyword evidence="3" id="KW-0812">Transmembrane</keyword>
<organism evidence="5 6">
    <name type="scientific">Corallincola platygyrae</name>
    <dbReference type="NCBI Taxonomy" id="1193278"/>
    <lineage>
        <taxon>Bacteria</taxon>
        <taxon>Pseudomonadati</taxon>
        <taxon>Pseudomonadota</taxon>
        <taxon>Gammaproteobacteria</taxon>
        <taxon>Alteromonadales</taxon>
        <taxon>Psychromonadaceae</taxon>
        <taxon>Corallincola</taxon>
    </lineage>
</organism>
<evidence type="ECO:0000256" key="2">
    <source>
        <dbReference type="ARBA" id="ARBA00034247"/>
    </source>
</evidence>
<dbReference type="EMBL" id="JBHUHT010000017">
    <property type="protein sequence ID" value="MFD2097390.1"/>
    <property type="molecule type" value="Genomic_DNA"/>
</dbReference>
<dbReference type="InterPro" id="IPR000160">
    <property type="entry name" value="GGDEF_dom"/>
</dbReference>
<name>A0ABW4XRE0_9GAMM</name>
<feature type="domain" description="GGDEF" evidence="4">
    <location>
        <begin position="181"/>
        <end position="314"/>
    </location>
</feature>
<dbReference type="NCBIfam" id="TIGR00254">
    <property type="entry name" value="GGDEF"/>
    <property type="match status" value="1"/>
</dbReference>
<dbReference type="InterPro" id="IPR050469">
    <property type="entry name" value="Diguanylate_Cyclase"/>
</dbReference>
<dbReference type="PANTHER" id="PTHR45138:SF9">
    <property type="entry name" value="DIGUANYLATE CYCLASE DGCM-RELATED"/>
    <property type="match status" value="1"/>
</dbReference>
<dbReference type="InterPro" id="IPR029787">
    <property type="entry name" value="Nucleotide_cyclase"/>
</dbReference>
<dbReference type="EC" id="2.7.7.65" evidence="1"/>
<dbReference type="PANTHER" id="PTHR45138">
    <property type="entry name" value="REGULATORY COMPONENTS OF SENSORY TRANSDUCTION SYSTEM"/>
    <property type="match status" value="1"/>
</dbReference>
<accession>A0ABW4XRE0</accession>
<dbReference type="SUPFAM" id="SSF55073">
    <property type="entry name" value="Nucleotide cyclase"/>
    <property type="match status" value="1"/>
</dbReference>
<dbReference type="RefSeq" id="WP_345340553.1">
    <property type="nucleotide sequence ID" value="NZ_BAABLI010000015.1"/>
</dbReference>
<keyword evidence="6" id="KW-1185">Reference proteome</keyword>
<sequence>MNNQTPNSETDQLRRAKAIVNALPDNAFVFSKDGTCIELYVGNDESIPSFDYQKLIGLNLTEIVSKSLARKLLVHIEQAITFGRTEVIMHSVEPSDLNPEFNSDVNLQRTIWYEGKITPLALNGEAFDSVLWITRNISEKVEMEQKIQYLLERDELTKLYNRRTFLAKLSSYFEKFQLNGSNSTVLTIDIDHFKRWNDRFGHLVGDKVLKHVAAQCQSHLRSTDIVGRLGGEEFAAILPKTSPEQAVELAERLRKAVEVNPFVHNQQKVAATISTGICLFNDSDTCKTDILHRSDKAMYQSKHQGRNQVTVYAAPPKRQGLKQKRSLSGSFFITMSLFGATWLSFTTLKGWVYRVDHLNRESFNRSR</sequence>
<gene>
    <name evidence="5" type="ORF">ACFSJ3_15435</name>
</gene>